<feature type="region of interest" description="Disordered" evidence="1">
    <location>
        <begin position="25"/>
        <end position="101"/>
    </location>
</feature>
<dbReference type="AlphaFoldDB" id="A0A9D1K690"/>
<protein>
    <recommendedName>
        <fullName evidence="3">DUF11 domain-containing protein</fullName>
    </recommendedName>
</protein>
<comment type="caution">
    <text evidence="4">The sequence shown here is derived from an EMBL/GenBank/DDBJ whole genome shotgun (WGS) entry which is preliminary data.</text>
</comment>
<evidence type="ECO:0000256" key="2">
    <source>
        <dbReference type="SAM" id="SignalP"/>
    </source>
</evidence>
<organism evidence="4 5">
    <name type="scientific">Candidatus Alectryocaccomicrobium excrementavium</name>
    <dbReference type="NCBI Taxonomy" id="2840668"/>
    <lineage>
        <taxon>Bacteria</taxon>
        <taxon>Bacillati</taxon>
        <taxon>Bacillota</taxon>
        <taxon>Clostridia</taxon>
        <taxon>Candidatus Alectryocaccomicrobium</taxon>
    </lineage>
</organism>
<sequence length="927" mass="97104">MSAWLVICVLVAALPAQAFAQMEEGCPPPTQMTTSAPTAEPTLEGTNTLTVEPTPEATGAPTVEPTPETTSAPTVEPTPGETSTPTMEPVASASPSPLAVDPAQASAPALLMTALESMPMARAPRAAGVTLAVEASREGTAIEGSAISYTITLTNAGDSATEQLSVNIGVPEELKNINIITQDGSIESLDSASKIWTVLPLEPGETATLELSATVLSVETGKTVTVTASIPDGPADSASLTGVGGCRLEDSLGYRLIITGSVNLDDVTGYSYDKILVEATGTITGGTFNGSVDNYGTITGGTFNESLSNFNSGRIQGRDANALTINGAIHNEGSILQPCNYGASASLTNNRGAIQVVMLVNGQEQICNVGDKVSESLGGGTWCLLNEDSFSVCDADATFGFQTRSYVKLSAPNVTLDYAAETVTVTVPDSLKGLTAEDEVYWVFHLDIMNVWEEWNDIFANSDSYTNTLANLNSFNQMFGGGPLPRDAGDGDVEIPIWYGCGTRNGEAYPGAEITLTVPDRPECGRVEPLALITGDDRLGIDEALRATYDFGLAPAGDPAPDEPTILDEDGDGLITGLDKGEEYIVYLRLKATSSSFRSAWQEQGSAIAVKTYTVTYTDGVDGEEIFADQATGGLLIGAATPAFSGTPVRTGYAFAGWNPAVAATVSGNAVYTAMWKKLDAGQQTGGGQTGSEQQAHEESAGTPQNEPQENRLVVDADGKTMPYTYHTVETLDEATGAVLARTLVIVADPVKDGNGATVYAEDGQPLYEQRNLLLSRAVLDAIAARGYTHIRFVVKHAALEWPLVSVPGDGYVVRLAPLEADEWNRRETAAVENLPVLSQGYRARITAMVDGGETDVTKDIPDLKALLWGEAVSPAPEGTAVNLLLVPRDEQAEAGASPAGWVEATGAEPARYEAPLADSGLFAMVG</sequence>
<feature type="domain" description="DUF11" evidence="3">
    <location>
        <begin position="139"/>
        <end position="233"/>
    </location>
</feature>
<feature type="signal peptide" evidence="2">
    <location>
        <begin position="1"/>
        <end position="20"/>
    </location>
</feature>
<reference evidence="4" key="1">
    <citation type="submission" date="2020-10" db="EMBL/GenBank/DDBJ databases">
        <authorList>
            <person name="Gilroy R."/>
        </authorList>
    </citation>
    <scope>NUCLEOTIDE SEQUENCE</scope>
    <source>
        <strain evidence="4">13766</strain>
    </source>
</reference>
<accession>A0A9D1K690</accession>
<feature type="region of interest" description="Disordered" evidence="1">
    <location>
        <begin position="682"/>
        <end position="711"/>
    </location>
</feature>
<dbReference type="InterPro" id="IPR001434">
    <property type="entry name" value="OmcB-like_DUF11"/>
</dbReference>
<dbReference type="EMBL" id="DVJN01000176">
    <property type="protein sequence ID" value="HIS93101.1"/>
    <property type="molecule type" value="Genomic_DNA"/>
</dbReference>
<keyword evidence="2" id="KW-0732">Signal</keyword>
<name>A0A9D1K690_9FIRM</name>
<dbReference type="Gene3D" id="2.60.40.1170">
    <property type="entry name" value="Mu homology domain, subdomain B"/>
    <property type="match status" value="1"/>
</dbReference>
<proteinExistence type="predicted"/>
<gene>
    <name evidence="4" type="ORF">IAA84_08825</name>
</gene>
<feature type="chain" id="PRO_5038417197" description="DUF11 domain-containing protein" evidence="2">
    <location>
        <begin position="21"/>
        <end position="927"/>
    </location>
</feature>
<dbReference type="Proteomes" id="UP000824140">
    <property type="component" value="Unassembled WGS sequence"/>
</dbReference>
<evidence type="ECO:0000313" key="5">
    <source>
        <dbReference type="Proteomes" id="UP000824140"/>
    </source>
</evidence>
<evidence type="ECO:0000259" key="3">
    <source>
        <dbReference type="Pfam" id="PF01345"/>
    </source>
</evidence>
<reference evidence="4" key="2">
    <citation type="journal article" date="2021" name="PeerJ">
        <title>Extensive microbial diversity within the chicken gut microbiome revealed by metagenomics and culture.</title>
        <authorList>
            <person name="Gilroy R."/>
            <person name="Ravi A."/>
            <person name="Getino M."/>
            <person name="Pursley I."/>
            <person name="Horton D.L."/>
            <person name="Alikhan N.F."/>
            <person name="Baker D."/>
            <person name="Gharbi K."/>
            <person name="Hall N."/>
            <person name="Watson M."/>
            <person name="Adriaenssens E.M."/>
            <person name="Foster-Nyarko E."/>
            <person name="Jarju S."/>
            <person name="Secka A."/>
            <person name="Antonio M."/>
            <person name="Oren A."/>
            <person name="Chaudhuri R.R."/>
            <person name="La Ragione R."/>
            <person name="Hildebrand F."/>
            <person name="Pallen M.J."/>
        </authorList>
    </citation>
    <scope>NUCLEOTIDE SEQUENCE</scope>
    <source>
        <strain evidence="4">13766</strain>
    </source>
</reference>
<evidence type="ECO:0000256" key="1">
    <source>
        <dbReference type="SAM" id="MobiDB-lite"/>
    </source>
</evidence>
<dbReference type="Pfam" id="PF01345">
    <property type="entry name" value="DUF11"/>
    <property type="match status" value="1"/>
</dbReference>
<evidence type="ECO:0000313" key="4">
    <source>
        <dbReference type="EMBL" id="HIS93101.1"/>
    </source>
</evidence>